<dbReference type="InterPro" id="IPR006311">
    <property type="entry name" value="TAT_signal"/>
</dbReference>
<evidence type="ECO:0008006" key="2">
    <source>
        <dbReference type="Google" id="ProtNLM"/>
    </source>
</evidence>
<proteinExistence type="predicted"/>
<name>A0AB74UE00_9GAMM</name>
<dbReference type="PROSITE" id="PS51318">
    <property type="entry name" value="TAT"/>
    <property type="match status" value="1"/>
</dbReference>
<gene>
    <name evidence="1" type="ORF">ABV408_15670</name>
</gene>
<dbReference type="Gene3D" id="3.60.21.10">
    <property type="match status" value="1"/>
</dbReference>
<sequence>MIDPLSINAPATSGRRCDPTRRRLIGALLGAGLGAGMGGVLSGCATPMTGAARASAPGRQVELLYVADTLECLGPTRIVAPATYLGPAELLGAAPWATADGVTTLAGSAGAEWADLYTPRRAARRHTAGYGGLAAQLAQLRRELGAERTLTLENGQCWSGSGLGHLANGSVGVAASRLLASDARVSSDERVLWPQRAAALYRDYARPVLGNLAAPPAGVSTATRFERDGVRVAVVGASDPNALDETRPLDQWYQALAESVAKAAEDAELVVLLADTGSATARWLAGRLPRVDLVLGARGQDFWPTLIAVDNPHGAPVPLCLPGSHASGFFHLSCRSTRSGWQIHAEFQRNDVTPDAAAGELQARFDALRAPYAGWLDRPLGRAPGWLWRRDSVGGSWDGLIAAALSANSDVTRALLPGLRHDTLLAPGETITRDHLWRLSGGHPARVVDLTPDPDALKRLLERALDSSLGLPLILNDSRDLPRLSATRWTLDYGAAAGARAHLETLPAGLTWRSFSARPQAGGEPLWQRLERYLGDHGGTPPAPTPPSVEARYVEGHPGWHPQARLSV</sequence>
<dbReference type="RefSeq" id="WP_353979814.1">
    <property type="nucleotide sequence ID" value="NZ_CP159578.1"/>
</dbReference>
<accession>A0AB74UE00</accession>
<dbReference type="InterPro" id="IPR029052">
    <property type="entry name" value="Metallo-depent_PP-like"/>
</dbReference>
<organism evidence="1">
    <name type="scientific">Salinicola endophyticus</name>
    <dbReference type="NCBI Taxonomy" id="1949083"/>
    <lineage>
        <taxon>Bacteria</taxon>
        <taxon>Pseudomonadati</taxon>
        <taxon>Pseudomonadota</taxon>
        <taxon>Gammaproteobacteria</taxon>
        <taxon>Oceanospirillales</taxon>
        <taxon>Halomonadaceae</taxon>
        <taxon>Salinicola</taxon>
    </lineage>
</organism>
<dbReference type="AlphaFoldDB" id="A0AB74UE00"/>
<evidence type="ECO:0000313" key="1">
    <source>
        <dbReference type="EMBL" id="XCJ78861.1"/>
    </source>
</evidence>
<reference evidence="1" key="1">
    <citation type="submission" date="2024-06" db="EMBL/GenBank/DDBJ databases">
        <title>Complete genome of Salinicola endophyticus HNIBRBA4755.</title>
        <authorList>
            <person name="Shin S.Y."/>
            <person name="Kang H."/>
            <person name="Song J."/>
        </authorList>
    </citation>
    <scope>NUCLEOTIDE SEQUENCE</scope>
    <source>
        <strain evidence="1">HNIBRBA4755</strain>
    </source>
</reference>
<dbReference type="SUPFAM" id="SSF56300">
    <property type="entry name" value="Metallo-dependent phosphatases"/>
    <property type="match status" value="1"/>
</dbReference>
<protein>
    <recommendedName>
        <fullName evidence="2">Lipoprotein UxpA</fullName>
    </recommendedName>
</protein>
<dbReference type="EMBL" id="CP159578">
    <property type="protein sequence ID" value="XCJ78861.1"/>
    <property type="molecule type" value="Genomic_DNA"/>
</dbReference>